<dbReference type="PIRSF" id="PIRSF006293">
    <property type="entry name" value="ExsB"/>
    <property type="match status" value="1"/>
</dbReference>
<evidence type="ECO:0000256" key="5">
    <source>
        <dbReference type="ARBA" id="ARBA00022833"/>
    </source>
</evidence>
<keyword evidence="2 10" id="KW-0436">Ligase</keyword>
<evidence type="ECO:0000256" key="7">
    <source>
        <dbReference type="ARBA" id="ARBA00037993"/>
    </source>
</evidence>
<keyword evidence="4 10" id="KW-0547">Nucleotide-binding</keyword>
<evidence type="ECO:0000256" key="8">
    <source>
        <dbReference type="ARBA" id="ARBA00039149"/>
    </source>
</evidence>
<comment type="catalytic activity">
    <reaction evidence="9 10">
        <text>7-carboxy-7-carbaguanine + NH4(+) + 2 ATP = 7-cyano-7-carbaguanine + 2 AMP + 2 diphosphate + 2 H(+)</text>
        <dbReference type="Rhea" id="RHEA:27982"/>
        <dbReference type="ChEBI" id="CHEBI:15378"/>
        <dbReference type="ChEBI" id="CHEBI:28938"/>
        <dbReference type="ChEBI" id="CHEBI:30616"/>
        <dbReference type="ChEBI" id="CHEBI:33019"/>
        <dbReference type="ChEBI" id="CHEBI:45075"/>
        <dbReference type="ChEBI" id="CHEBI:61036"/>
        <dbReference type="ChEBI" id="CHEBI:456215"/>
        <dbReference type="EC" id="6.3.4.20"/>
    </reaction>
</comment>
<dbReference type="InterPro" id="IPR014729">
    <property type="entry name" value="Rossmann-like_a/b/a_fold"/>
</dbReference>
<feature type="binding site" evidence="10">
    <location>
        <position position="235"/>
    </location>
    <ligand>
        <name>Zn(2+)</name>
        <dbReference type="ChEBI" id="CHEBI:29105"/>
    </ligand>
</feature>
<keyword evidence="5 10" id="KW-0862">Zinc</keyword>
<evidence type="ECO:0000256" key="10">
    <source>
        <dbReference type="HAMAP-Rule" id="MF_01633"/>
    </source>
</evidence>
<feature type="binding site" evidence="10">
    <location>
        <position position="232"/>
    </location>
    <ligand>
        <name>Zn(2+)</name>
        <dbReference type="ChEBI" id="CHEBI:29105"/>
    </ligand>
</feature>
<evidence type="ECO:0000256" key="4">
    <source>
        <dbReference type="ARBA" id="ARBA00022741"/>
    </source>
</evidence>
<comment type="pathway">
    <text evidence="1 10">Purine metabolism; 7-cyano-7-deazaguanine biosynthesis.</text>
</comment>
<keyword evidence="3 10" id="KW-0479">Metal-binding</keyword>
<name>A0ABW3FYZ2_9PSEU</name>
<feature type="binding site" evidence="10">
    <location>
        <begin position="40"/>
        <end position="50"/>
    </location>
    <ligand>
        <name>ATP</name>
        <dbReference type="ChEBI" id="CHEBI:30616"/>
    </ligand>
</feature>
<dbReference type="Gene3D" id="3.40.50.620">
    <property type="entry name" value="HUPs"/>
    <property type="match status" value="1"/>
</dbReference>
<evidence type="ECO:0000256" key="6">
    <source>
        <dbReference type="ARBA" id="ARBA00022840"/>
    </source>
</evidence>
<feature type="binding site" evidence="10">
    <location>
        <position position="221"/>
    </location>
    <ligand>
        <name>Zn(2+)</name>
        <dbReference type="ChEBI" id="CHEBI:29105"/>
    </ligand>
</feature>
<comment type="cofactor">
    <cofactor evidence="10">
        <name>Zn(2+)</name>
        <dbReference type="ChEBI" id="CHEBI:29105"/>
    </cofactor>
    <text evidence="10">Binds 1 zinc ion per subunit.</text>
</comment>
<dbReference type="EMBL" id="JBHTIW010000030">
    <property type="protein sequence ID" value="MFD0923183.1"/>
    <property type="molecule type" value="Genomic_DNA"/>
</dbReference>
<evidence type="ECO:0000313" key="11">
    <source>
        <dbReference type="EMBL" id="MFD0923183.1"/>
    </source>
</evidence>
<dbReference type="Pfam" id="PF06508">
    <property type="entry name" value="QueC"/>
    <property type="match status" value="1"/>
</dbReference>
<dbReference type="CDD" id="cd01995">
    <property type="entry name" value="QueC-like"/>
    <property type="match status" value="1"/>
</dbReference>
<keyword evidence="6 10" id="KW-0067">ATP-binding</keyword>
<comment type="caution">
    <text evidence="11">The sequence shown here is derived from an EMBL/GenBank/DDBJ whole genome shotgun (WGS) entry which is preliminary data.</text>
</comment>
<reference evidence="12" key="1">
    <citation type="journal article" date="2019" name="Int. J. Syst. Evol. Microbiol.">
        <title>The Global Catalogue of Microorganisms (GCM) 10K type strain sequencing project: providing services to taxonomists for standard genome sequencing and annotation.</title>
        <authorList>
            <consortium name="The Broad Institute Genomics Platform"/>
            <consortium name="The Broad Institute Genome Sequencing Center for Infectious Disease"/>
            <person name="Wu L."/>
            <person name="Ma J."/>
        </authorList>
    </citation>
    <scope>NUCLEOTIDE SEQUENCE [LARGE SCALE GENOMIC DNA]</scope>
    <source>
        <strain evidence="12">CCUG 56401</strain>
    </source>
</reference>
<feature type="binding site" evidence="10">
    <location>
        <position position="229"/>
    </location>
    <ligand>
        <name>Zn(2+)</name>
        <dbReference type="ChEBI" id="CHEBI:29105"/>
    </ligand>
</feature>
<evidence type="ECO:0000256" key="3">
    <source>
        <dbReference type="ARBA" id="ARBA00022723"/>
    </source>
</evidence>
<evidence type="ECO:0000313" key="12">
    <source>
        <dbReference type="Proteomes" id="UP001597018"/>
    </source>
</evidence>
<keyword evidence="12" id="KW-1185">Reference proteome</keyword>
<proteinExistence type="inferred from homology"/>
<accession>A0ABW3FYZ2</accession>
<keyword evidence="10" id="KW-0671">Queuosine biosynthesis</keyword>
<dbReference type="NCBIfam" id="TIGR00364">
    <property type="entry name" value="7-cyano-7-deazaguanine synthase QueC"/>
    <property type="match status" value="1"/>
</dbReference>
<comment type="function">
    <text evidence="10">Catalyzes the ATP-dependent conversion of 7-carboxy-7-deazaguanine (CDG) to 7-cyano-7-deazaguanine (preQ(0)).</text>
</comment>
<evidence type="ECO:0000256" key="2">
    <source>
        <dbReference type="ARBA" id="ARBA00022598"/>
    </source>
</evidence>
<sequence>MNSTVNLGGASSSPELTASANAIPGTHQIQRHPRHAVVIASGGLDSTVLAYWLHARGTQLTLLSFDYGQRHRVELDFAAKTATALGVRHEIVDLSALGTVLEGSALTDDGGAVPDGHYTDTTMRATVVPNRNAIMLDIGVALAVVTGADAVAFGAHAGDHPTYPDCRENFAKTFEQTARLGNEGFIVDDFHLLAPFLTCSKTDIVRLGAALGVPFEHTWSCYRGAARHCGTCGTCTERREAFRDAQVNDPTTYVTAG</sequence>
<dbReference type="InterPro" id="IPR018317">
    <property type="entry name" value="QueC"/>
</dbReference>
<dbReference type="HAMAP" id="MF_01633">
    <property type="entry name" value="QueC"/>
    <property type="match status" value="1"/>
</dbReference>
<comment type="similarity">
    <text evidence="7 10">Belongs to the QueC family.</text>
</comment>
<dbReference type="Proteomes" id="UP001597018">
    <property type="component" value="Unassembled WGS sequence"/>
</dbReference>
<evidence type="ECO:0000256" key="9">
    <source>
        <dbReference type="ARBA" id="ARBA00047890"/>
    </source>
</evidence>
<protein>
    <recommendedName>
        <fullName evidence="8 10">7-cyano-7-deazaguanine synthase</fullName>
        <ecNumber evidence="8 10">6.3.4.20</ecNumber>
    </recommendedName>
    <alternativeName>
        <fullName evidence="10">7-cyano-7-carbaguanine synthase</fullName>
    </alternativeName>
    <alternativeName>
        <fullName evidence="10">PreQ(0) synthase</fullName>
    </alternativeName>
    <alternativeName>
        <fullName evidence="10">Queuosine biosynthesis protein QueC</fullName>
    </alternativeName>
</protein>
<organism evidence="11 12">
    <name type="scientific">Saccharopolyspora rosea</name>
    <dbReference type="NCBI Taxonomy" id="524884"/>
    <lineage>
        <taxon>Bacteria</taxon>
        <taxon>Bacillati</taxon>
        <taxon>Actinomycetota</taxon>
        <taxon>Actinomycetes</taxon>
        <taxon>Pseudonocardiales</taxon>
        <taxon>Pseudonocardiaceae</taxon>
        <taxon>Saccharopolyspora</taxon>
    </lineage>
</organism>
<evidence type="ECO:0000256" key="1">
    <source>
        <dbReference type="ARBA" id="ARBA00005061"/>
    </source>
</evidence>
<dbReference type="GO" id="GO:0016874">
    <property type="term" value="F:ligase activity"/>
    <property type="evidence" value="ECO:0007669"/>
    <property type="project" value="UniProtKB-KW"/>
</dbReference>
<dbReference type="PANTHER" id="PTHR42914">
    <property type="entry name" value="7-CYANO-7-DEAZAGUANINE SYNTHASE"/>
    <property type="match status" value="1"/>
</dbReference>
<dbReference type="PANTHER" id="PTHR42914:SF1">
    <property type="entry name" value="7-CYANO-7-DEAZAGUANINE SYNTHASE"/>
    <property type="match status" value="1"/>
</dbReference>
<dbReference type="RefSeq" id="WP_345601320.1">
    <property type="nucleotide sequence ID" value="NZ_BAABLT010000032.1"/>
</dbReference>
<dbReference type="EC" id="6.3.4.20" evidence="8 10"/>
<gene>
    <name evidence="10 11" type="primary">queC</name>
    <name evidence="11" type="ORF">ACFQ16_25850</name>
</gene>
<dbReference type="SUPFAM" id="SSF52402">
    <property type="entry name" value="Adenine nucleotide alpha hydrolases-like"/>
    <property type="match status" value="1"/>
</dbReference>